<dbReference type="Gene3D" id="3.30.1490.480">
    <property type="entry name" value="Endolytic murein transglycosylase"/>
    <property type="match status" value="1"/>
</dbReference>
<dbReference type="AlphaFoldDB" id="A0A0F9QW85"/>
<proteinExistence type="inferred from homology"/>
<dbReference type="PANTHER" id="PTHR30518">
    <property type="entry name" value="ENDOLYTIC MUREIN TRANSGLYCOSYLASE"/>
    <property type="match status" value="1"/>
</dbReference>
<evidence type="ECO:0000256" key="1">
    <source>
        <dbReference type="ARBA" id="ARBA00022475"/>
    </source>
</evidence>
<protein>
    <recommendedName>
        <fullName evidence="8">Endolytic murein transglycosylase</fullName>
    </recommendedName>
</protein>
<sequence length="336" mass="37577">MRLFIKIMLILIVLFISVSAIVWNQYQQFMTTPLQVNEQGYVYTVAKGSNLQQISQELHDAGLTNLPALYLHIYGRLTHKAHLIKAGEYRIKPHTTLSELLDQLIAGQVIQYSFTIIEGMTAQQLITMVTSDSRLTKTLTDTNLSTVMTALGFPLNNGEGEFAPETYNFTAGTTDLQLLRRAHHLMTRDLEKAWATKAENLPYKTPYEALIMASIIEKETGIAEERAQIAGVFVRRLELGMRLQTDPTVIYGLGTSFDGNLRRKDLTTDTTYNTYTRNGLPPTPIALPSKEAIEAALPPLAGNSLFFVATGRDGRHVFSATLADHNKAVRQYQLKQ</sequence>
<accession>A0A0F9QW85</accession>
<evidence type="ECO:0000256" key="6">
    <source>
        <dbReference type="ARBA" id="ARBA00023316"/>
    </source>
</evidence>
<name>A0A0F9QW85_9ZZZZ</name>
<dbReference type="Gene3D" id="3.30.160.60">
    <property type="entry name" value="Classic Zinc Finger"/>
    <property type="match status" value="1"/>
</dbReference>
<dbReference type="Pfam" id="PF02618">
    <property type="entry name" value="YceG"/>
    <property type="match status" value="1"/>
</dbReference>
<keyword evidence="3" id="KW-1133">Transmembrane helix</keyword>
<evidence type="ECO:0008006" key="8">
    <source>
        <dbReference type="Google" id="ProtNLM"/>
    </source>
</evidence>
<dbReference type="GO" id="GO:0016829">
    <property type="term" value="F:lyase activity"/>
    <property type="evidence" value="ECO:0007669"/>
    <property type="project" value="UniProtKB-KW"/>
</dbReference>
<gene>
    <name evidence="7" type="ORF">LCGC14_0966530</name>
</gene>
<organism evidence="7">
    <name type="scientific">marine sediment metagenome</name>
    <dbReference type="NCBI Taxonomy" id="412755"/>
    <lineage>
        <taxon>unclassified sequences</taxon>
        <taxon>metagenomes</taxon>
        <taxon>ecological metagenomes</taxon>
    </lineage>
</organism>
<dbReference type="PANTHER" id="PTHR30518:SF2">
    <property type="entry name" value="ENDOLYTIC MUREIN TRANSGLYCOSYLASE"/>
    <property type="match status" value="1"/>
</dbReference>
<keyword evidence="1" id="KW-1003">Cell membrane</keyword>
<keyword evidence="4" id="KW-0472">Membrane</keyword>
<dbReference type="InterPro" id="IPR003770">
    <property type="entry name" value="MLTG-like"/>
</dbReference>
<evidence type="ECO:0000256" key="4">
    <source>
        <dbReference type="ARBA" id="ARBA00023136"/>
    </source>
</evidence>
<dbReference type="HAMAP" id="MF_02065">
    <property type="entry name" value="MltG"/>
    <property type="match status" value="1"/>
</dbReference>
<evidence type="ECO:0000256" key="5">
    <source>
        <dbReference type="ARBA" id="ARBA00023239"/>
    </source>
</evidence>
<keyword evidence="5" id="KW-0456">Lyase</keyword>
<evidence type="ECO:0000313" key="7">
    <source>
        <dbReference type="EMBL" id="KKN17376.1"/>
    </source>
</evidence>
<keyword evidence="2" id="KW-0812">Transmembrane</keyword>
<keyword evidence="6" id="KW-0961">Cell wall biogenesis/degradation</keyword>
<comment type="caution">
    <text evidence="7">The sequence shown here is derived from an EMBL/GenBank/DDBJ whole genome shotgun (WGS) entry which is preliminary data.</text>
</comment>
<dbReference type="NCBIfam" id="TIGR00247">
    <property type="entry name" value="endolytic transglycosylase MltG"/>
    <property type="match status" value="1"/>
</dbReference>
<reference evidence="7" key="1">
    <citation type="journal article" date="2015" name="Nature">
        <title>Complex archaea that bridge the gap between prokaryotes and eukaryotes.</title>
        <authorList>
            <person name="Spang A."/>
            <person name="Saw J.H."/>
            <person name="Jorgensen S.L."/>
            <person name="Zaremba-Niedzwiedzka K."/>
            <person name="Martijn J."/>
            <person name="Lind A.E."/>
            <person name="van Eijk R."/>
            <person name="Schleper C."/>
            <person name="Guy L."/>
            <person name="Ettema T.J."/>
        </authorList>
    </citation>
    <scope>NUCLEOTIDE SEQUENCE</scope>
</reference>
<evidence type="ECO:0000256" key="2">
    <source>
        <dbReference type="ARBA" id="ARBA00022692"/>
    </source>
</evidence>
<dbReference type="EMBL" id="LAZR01003528">
    <property type="protein sequence ID" value="KKN17376.1"/>
    <property type="molecule type" value="Genomic_DNA"/>
</dbReference>
<evidence type="ECO:0000256" key="3">
    <source>
        <dbReference type="ARBA" id="ARBA00022989"/>
    </source>
</evidence>
<dbReference type="CDD" id="cd08010">
    <property type="entry name" value="MltG_like"/>
    <property type="match status" value="1"/>
</dbReference>
<dbReference type="GO" id="GO:0071555">
    <property type="term" value="P:cell wall organization"/>
    <property type="evidence" value="ECO:0007669"/>
    <property type="project" value="UniProtKB-KW"/>
</dbReference>